<sequence>MSLYLHFRFLTSVRPCGQRISFPGMKSSTYWAFIAQPCHSNLGSRGHAHLHRFSVIHNVLVLRWRVKDGHAIDALNLDEYRISELQHQSRLSNWSGSMAHSAKTAPNLGASFSSSTIRASAPTLPPPHHTLTLSMILSPDY</sequence>
<name>A0AAD6MMC6_9ROSI</name>
<keyword evidence="2" id="KW-1185">Reference proteome</keyword>
<reference evidence="1" key="1">
    <citation type="journal article" date="2023" name="Mol. Ecol. Resour.">
        <title>Chromosome-level genome assembly of a triploid poplar Populus alba 'Berolinensis'.</title>
        <authorList>
            <person name="Chen S."/>
            <person name="Yu Y."/>
            <person name="Wang X."/>
            <person name="Wang S."/>
            <person name="Zhang T."/>
            <person name="Zhou Y."/>
            <person name="He R."/>
            <person name="Meng N."/>
            <person name="Wang Y."/>
            <person name="Liu W."/>
            <person name="Liu Z."/>
            <person name="Liu J."/>
            <person name="Guo Q."/>
            <person name="Huang H."/>
            <person name="Sederoff R.R."/>
            <person name="Wang G."/>
            <person name="Qu G."/>
            <person name="Chen S."/>
        </authorList>
    </citation>
    <scope>NUCLEOTIDE SEQUENCE</scope>
    <source>
        <strain evidence="1">SC-2020</strain>
    </source>
</reference>
<gene>
    <name evidence="1" type="ORF">NC653_020471</name>
</gene>
<accession>A0AAD6MMC6</accession>
<protein>
    <submittedName>
        <fullName evidence="1">Uncharacterized protein</fullName>
    </submittedName>
</protein>
<evidence type="ECO:0000313" key="1">
    <source>
        <dbReference type="EMBL" id="KAJ6987240.1"/>
    </source>
</evidence>
<dbReference type="AlphaFoldDB" id="A0AAD6MMC6"/>
<evidence type="ECO:0000313" key="2">
    <source>
        <dbReference type="Proteomes" id="UP001164929"/>
    </source>
</evidence>
<dbReference type="Proteomes" id="UP001164929">
    <property type="component" value="Chromosome 8"/>
</dbReference>
<organism evidence="1 2">
    <name type="scientific">Populus alba x Populus x berolinensis</name>
    <dbReference type="NCBI Taxonomy" id="444605"/>
    <lineage>
        <taxon>Eukaryota</taxon>
        <taxon>Viridiplantae</taxon>
        <taxon>Streptophyta</taxon>
        <taxon>Embryophyta</taxon>
        <taxon>Tracheophyta</taxon>
        <taxon>Spermatophyta</taxon>
        <taxon>Magnoliopsida</taxon>
        <taxon>eudicotyledons</taxon>
        <taxon>Gunneridae</taxon>
        <taxon>Pentapetalae</taxon>
        <taxon>rosids</taxon>
        <taxon>fabids</taxon>
        <taxon>Malpighiales</taxon>
        <taxon>Salicaceae</taxon>
        <taxon>Saliceae</taxon>
        <taxon>Populus</taxon>
    </lineage>
</organism>
<proteinExistence type="predicted"/>
<dbReference type="EMBL" id="JAQIZT010000008">
    <property type="protein sequence ID" value="KAJ6987240.1"/>
    <property type="molecule type" value="Genomic_DNA"/>
</dbReference>
<comment type="caution">
    <text evidence="1">The sequence shown here is derived from an EMBL/GenBank/DDBJ whole genome shotgun (WGS) entry which is preliminary data.</text>
</comment>